<protein>
    <submittedName>
        <fullName evidence="1">Uncharacterized protein</fullName>
    </submittedName>
</protein>
<evidence type="ECO:0000313" key="1">
    <source>
        <dbReference type="EMBL" id="KAG7444840.1"/>
    </source>
</evidence>
<name>A0A9P7VQZ1_9AGAR</name>
<dbReference type="AlphaFoldDB" id="A0A9P7VQZ1"/>
<gene>
    <name evidence="1" type="ORF">BT62DRAFT_1077590</name>
</gene>
<evidence type="ECO:0000313" key="2">
    <source>
        <dbReference type="Proteomes" id="UP000812287"/>
    </source>
</evidence>
<dbReference type="RefSeq" id="XP_043038340.1">
    <property type="nucleotide sequence ID" value="XM_043179318.1"/>
</dbReference>
<keyword evidence="2" id="KW-1185">Reference proteome</keyword>
<dbReference type="Proteomes" id="UP000812287">
    <property type="component" value="Unassembled WGS sequence"/>
</dbReference>
<organism evidence="1 2">
    <name type="scientific">Guyanagaster necrorhizus</name>
    <dbReference type="NCBI Taxonomy" id="856835"/>
    <lineage>
        <taxon>Eukaryota</taxon>
        <taxon>Fungi</taxon>
        <taxon>Dikarya</taxon>
        <taxon>Basidiomycota</taxon>
        <taxon>Agaricomycotina</taxon>
        <taxon>Agaricomycetes</taxon>
        <taxon>Agaricomycetidae</taxon>
        <taxon>Agaricales</taxon>
        <taxon>Marasmiineae</taxon>
        <taxon>Physalacriaceae</taxon>
        <taxon>Guyanagaster</taxon>
    </lineage>
</organism>
<proteinExistence type="predicted"/>
<dbReference type="GeneID" id="66101612"/>
<reference evidence="1" key="1">
    <citation type="submission" date="2020-11" db="EMBL/GenBank/DDBJ databases">
        <title>Adaptations for nitrogen fixation in a non-lichenized fungal sporocarp promotes dispersal by wood-feeding termites.</title>
        <authorList>
            <consortium name="DOE Joint Genome Institute"/>
            <person name="Koch R.A."/>
            <person name="Yoon G."/>
            <person name="Arayal U."/>
            <person name="Lail K."/>
            <person name="Amirebrahimi M."/>
            <person name="Labutti K."/>
            <person name="Lipzen A."/>
            <person name="Riley R."/>
            <person name="Barry K."/>
            <person name="Henrissat B."/>
            <person name="Grigoriev I.V."/>
            <person name="Herr J.R."/>
            <person name="Aime M.C."/>
        </authorList>
    </citation>
    <scope>NUCLEOTIDE SEQUENCE</scope>
    <source>
        <strain evidence="1">MCA 3950</strain>
    </source>
</reference>
<accession>A0A9P7VQZ1</accession>
<comment type="caution">
    <text evidence="1">The sequence shown here is derived from an EMBL/GenBank/DDBJ whole genome shotgun (WGS) entry which is preliminary data.</text>
</comment>
<dbReference type="EMBL" id="MU250539">
    <property type="protein sequence ID" value="KAG7444840.1"/>
    <property type="molecule type" value="Genomic_DNA"/>
</dbReference>
<sequence>MIGPNAIRPHDVSQDFHHFGLLAITSIYRFRNFTQAPTFVDVEVQIRPFAAFRGSSRDAWIRSVRRGTVETRELLGRQPIESLRSSSNHVKLPNSVPLLHIQVSHHCQGRSGLCWLEVWAHGDDYISDLTASPAATSRRSTTLYAVLRALKHSPLGLKTRCLSYETTYHIIIEKIPNQSKTQNPNTPRSQRHKVASGVVCTYLYGSRTISTGHVVLSSTYRARIGGDVKCIPATRRPGKRLSTHNAAAFNLTTLGNDLFLTARWRGSECAHVTSRTFDLNEKQPERVSTIIPCTGCIASSGADYGALRYEGQVPSLPRIIMPPPSIGVNSKRPSVPRDFRDGKSFRLHWDAVYTVRQNSFATKTESAQVLERKIVKDLQERVSWYGGEHG</sequence>
<dbReference type="OrthoDB" id="10664792at2759"/>